<dbReference type="InterPro" id="IPR050883">
    <property type="entry name" value="PNGase"/>
</dbReference>
<dbReference type="OrthoDB" id="449263at2759"/>
<dbReference type="InterPro" id="IPR012939">
    <property type="entry name" value="Glyco_hydro_92"/>
</dbReference>
<dbReference type="PANTHER" id="PTHR12143:SF27">
    <property type="entry name" value="ALPHA-1,2-MANNOSIDASE FAMILY PROTEIN (AFU_ORTHOLOGUE AFUA_5G10520)"/>
    <property type="match status" value="1"/>
</dbReference>
<reference evidence="3" key="1">
    <citation type="journal article" date="2020" name="Stud. Mycol.">
        <title>101 Dothideomycetes genomes: a test case for predicting lifestyles and emergence of pathogens.</title>
        <authorList>
            <person name="Haridas S."/>
            <person name="Albert R."/>
            <person name="Binder M."/>
            <person name="Bloem J."/>
            <person name="Labutti K."/>
            <person name="Salamov A."/>
            <person name="Andreopoulos B."/>
            <person name="Baker S."/>
            <person name="Barry K."/>
            <person name="Bills G."/>
            <person name="Bluhm B."/>
            <person name="Cannon C."/>
            <person name="Castanera R."/>
            <person name="Culley D."/>
            <person name="Daum C."/>
            <person name="Ezra D."/>
            <person name="Gonzalez J."/>
            <person name="Henrissat B."/>
            <person name="Kuo A."/>
            <person name="Liang C."/>
            <person name="Lipzen A."/>
            <person name="Lutzoni F."/>
            <person name="Magnuson J."/>
            <person name="Mondo S."/>
            <person name="Nolan M."/>
            <person name="Ohm R."/>
            <person name="Pangilinan J."/>
            <person name="Park H.-J."/>
            <person name="Ramirez L."/>
            <person name="Alfaro M."/>
            <person name="Sun H."/>
            <person name="Tritt A."/>
            <person name="Yoshinaga Y."/>
            <person name="Zwiers L.-H."/>
            <person name="Turgeon B."/>
            <person name="Goodwin S."/>
            <person name="Spatafora J."/>
            <person name="Crous P."/>
            <person name="Grigoriev I."/>
        </authorList>
    </citation>
    <scope>NUCLEOTIDE SEQUENCE</scope>
    <source>
        <strain evidence="3">ATCC 36951</strain>
    </source>
</reference>
<dbReference type="Gene3D" id="2.70.98.10">
    <property type="match status" value="1"/>
</dbReference>
<dbReference type="Gene3D" id="3.30.2080.10">
    <property type="entry name" value="GH92 mannosidase domain"/>
    <property type="match status" value="1"/>
</dbReference>
<dbReference type="Pfam" id="PF17678">
    <property type="entry name" value="Glyco_hydro_92N"/>
    <property type="match status" value="1"/>
</dbReference>
<dbReference type="SUPFAM" id="SSF48208">
    <property type="entry name" value="Six-hairpin glycosidases"/>
    <property type="match status" value="1"/>
</dbReference>
<dbReference type="Pfam" id="PF07971">
    <property type="entry name" value="Glyco_hydro_92"/>
    <property type="match status" value="1"/>
</dbReference>
<dbReference type="EMBL" id="ML993587">
    <property type="protein sequence ID" value="KAF2169680.1"/>
    <property type="molecule type" value="Genomic_DNA"/>
</dbReference>
<dbReference type="AlphaFoldDB" id="A0A6A6CU40"/>
<dbReference type="InterPro" id="IPR014718">
    <property type="entry name" value="GH-type_carb-bd"/>
</dbReference>
<feature type="domain" description="Glycosyl hydrolase family 92" evidence="1">
    <location>
        <begin position="287"/>
        <end position="771"/>
    </location>
</feature>
<dbReference type="PANTHER" id="PTHR12143">
    <property type="entry name" value="PEPTIDE N-GLYCANASE PNGASE -RELATED"/>
    <property type="match status" value="1"/>
</dbReference>
<keyword evidence="4" id="KW-1185">Reference proteome</keyword>
<dbReference type="InterPro" id="IPR008928">
    <property type="entry name" value="6-hairpin_glycosidase_sf"/>
</dbReference>
<dbReference type="GO" id="GO:0005975">
    <property type="term" value="P:carbohydrate metabolic process"/>
    <property type="evidence" value="ECO:0007669"/>
    <property type="project" value="InterPro"/>
</dbReference>
<dbReference type="GO" id="GO:0006516">
    <property type="term" value="P:glycoprotein catabolic process"/>
    <property type="evidence" value="ECO:0007669"/>
    <property type="project" value="TreeGrafter"/>
</dbReference>
<dbReference type="InterPro" id="IPR005887">
    <property type="entry name" value="GH92_a_mannosidase_put"/>
</dbReference>
<keyword evidence="3" id="KW-0378">Hydrolase</keyword>
<dbReference type="GO" id="GO:0030246">
    <property type="term" value="F:carbohydrate binding"/>
    <property type="evidence" value="ECO:0007669"/>
    <property type="project" value="InterPro"/>
</dbReference>
<feature type="domain" description="Glycosyl hydrolase family 92 N-terminal" evidence="2">
    <location>
        <begin position="7"/>
        <end position="280"/>
    </location>
</feature>
<organism evidence="3 4">
    <name type="scientific">Zasmidium cellare ATCC 36951</name>
    <dbReference type="NCBI Taxonomy" id="1080233"/>
    <lineage>
        <taxon>Eukaryota</taxon>
        <taxon>Fungi</taxon>
        <taxon>Dikarya</taxon>
        <taxon>Ascomycota</taxon>
        <taxon>Pezizomycotina</taxon>
        <taxon>Dothideomycetes</taxon>
        <taxon>Dothideomycetidae</taxon>
        <taxon>Mycosphaerellales</taxon>
        <taxon>Mycosphaerellaceae</taxon>
        <taxon>Zasmidium</taxon>
    </lineage>
</organism>
<evidence type="ECO:0000313" key="3">
    <source>
        <dbReference type="EMBL" id="KAF2169680.1"/>
    </source>
</evidence>
<evidence type="ECO:0000259" key="1">
    <source>
        <dbReference type="Pfam" id="PF07971"/>
    </source>
</evidence>
<dbReference type="RefSeq" id="XP_033670569.1">
    <property type="nucleotide sequence ID" value="XM_033810496.1"/>
</dbReference>
<dbReference type="GeneID" id="54563768"/>
<accession>A0A6A6CU40</accession>
<dbReference type="GO" id="GO:0005634">
    <property type="term" value="C:nucleus"/>
    <property type="evidence" value="ECO:0007669"/>
    <property type="project" value="TreeGrafter"/>
</dbReference>
<evidence type="ECO:0000313" key="4">
    <source>
        <dbReference type="Proteomes" id="UP000799537"/>
    </source>
</evidence>
<dbReference type="Gene3D" id="1.20.1050.60">
    <property type="entry name" value="alpha-1,2-mannosidase"/>
    <property type="match status" value="1"/>
</dbReference>
<dbReference type="Proteomes" id="UP000799537">
    <property type="component" value="Unassembled WGS sequence"/>
</dbReference>
<dbReference type="NCBIfam" id="TIGR01180">
    <property type="entry name" value="aman2_put"/>
    <property type="match status" value="1"/>
</dbReference>
<protein>
    <submittedName>
        <fullName evidence="3">Glycoside hydrolase family 92 protein</fullName>
    </submittedName>
</protein>
<dbReference type="Gene3D" id="1.20.1610.10">
    <property type="entry name" value="alpha-1,2-mannosidases domains"/>
    <property type="match status" value="1"/>
</dbReference>
<dbReference type="InterPro" id="IPR041371">
    <property type="entry name" value="GH92_N"/>
</dbReference>
<gene>
    <name evidence="3" type="ORF">M409DRAFT_36049</name>
</gene>
<proteinExistence type="predicted"/>
<evidence type="ECO:0000259" key="2">
    <source>
        <dbReference type="Pfam" id="PF17678"/>
    </source>
</evidence>
<dbReference type="GO" id="GO:0005829">
    <property type="term" value="C:cytosol"/>
    <property type="evidence" value="ECO:0007669"/>
    <property type="project" value="TreeGrafter"/>
</dbReference>
<dbReference type="GO" id="GO:0000224">
    <property type="term" value="F:peptide-N4-(N-acetyl-beta-glucosaminyl)asparagine amidase activity"/>
    <property type="evidence" value="ECO:0007669"/>
    <property type="project" value="TreeGrafter"/>
</dbReference>
<name>A0A6A6CU40_ZASCE</name>
<dbReference type="FunFam" id="1.20.1050.60:FF:000002">
    <property type="entry name" value="Glycosyl hydrolase family 92"/>
    <property type="match status" value="1"/>
</dbReference>
<sequence>MVDYSQYVSVFIGSEGPVAGTTAGGGDIWVGAAVPFGAVRFGLDTTAADGANSFLNGGWTPDGNVTAVSALHVHGTGGGAKYGVIPQMPLTTLEGVNLLDNMTYSQPRKGHDEGSVGYFSSRLENGVHIELSATQHTGLMQYSFPRGEKHVVVDVSHYLPSPPIRAQEQKYVGGEIKLHSEGNLYTGYGTYIGGWNYGAPMTIYFCGEFSVPPTNSQIFSGYNNDPVSRYQTCADCPTPQAVLQSSASSAHSGPWNDRVGVLFTWNETSAQKISSKVGISWISTDRACQFKDTEIKTWDLNTTVQAAVEEWNREVFSKVQVDTGPSSNRTDLELLYSSLYFMHLMPSDRTGENPLWETSEPWWDDFYTFWDLFRCTTALWHLLQPRRYEGMIRALIEMYRRQGYMPDGRSGNFNGETQGGSNADNVLADAYVKGLRGGINWTDGYAAMVKDAEVVPFSDFPALAVRGSSSQGRAGLANWKRVGFLAADQDDAAVSRTVEYSANDFALSQVARGEKPGDVEKYLNRSAGWQRLWSDDVTSLNVTGFLAPRLANGAFNLTSYDPLSSSPYTTEGSPWEYTLTAAHDMASLIAKAGGPTSFSTRLDTMFLPNPPGLANLGVNGAGIDTIMNIGNEPDFAVPYLYHYLNASWKSVHAARNLAETRFNTTAQGLPGNSDAGALNSWLVWQMLGLWPVAGQPVYLLGAPRFRDLRMAVGVDGSRDDGTVWLRIRAPELSGRNRWVGKVWVDGRTWTRNWFEHGDVMVRGGEIVFEMTDEPVVWETGGPPPSPGHVEVEM</sequence>